<sequence>MNSLISIVAIVGLLLFVGTVLGGIERGGFKLRWLLIAAALVALNDFMLVRGYGLFPSILPHANWNWQGKALALVSTLIVASSPAFGWRRVGFTVSQRGEGQVAIASVVTVVLVLLVILALILPNDPLDPETAAFQMTLPGLEEEAFYSGILLYALNQAFPARVHFLGIEWGWGVLLTAGLFGLAHAFRFSGGAFHFDGAAMLWTAGPATIAYWLRLRTGSILLPVVLHNFGNSIGLLL</sequence>
<keyword evidence="4" id="KW-1185">Reference proteome</keyword>
<protein>
    <submittedName>
        <fullName evidence="3">Abortive infection protein</fullName>
    </submittedName>
</protein>
<dbReference type="STRING" id="1280952.HJA_04171"/>
<feature type="transmembrane region" description="Helical" evidence="1">
    <location>
        <begin position="6"/>
        <end position="24"/>
    </location>
</feature>
<keyword evidence="1" id="KW-0812">Transmembrane</keyword>
<dbReference type="Proteomes" id="UP000024816">
    <property type="component" value="Unassembled WGS sequence"/>
</dbReference>
<dbReference type="NCBIfam" id="NF047635">
    <property type="entry name" value="CPBP_Sphingo"/>
    <property type="match status" value="1"/>
</dbReference>
<evidence type="ECO:0000313" key="3">
    <source>
        <dbReference type="EMBL" id="KCZ90395.1"/>
    </source>
</evidence>
<proteinExistence type="predicted"/>
<dbReference type="GO" id="GO:0080120">
    <property type="term" value="P:CAAX-box protein maturation"/>
    <property type="evidence" value="ECO:0007669"/>
    <property type="project" value="UniProtKB-ARBA"/>
</dbReference>
<feature type="transmembrane region" description="Helical" evidence="1">
    <location>
        <begin position="31"/>
        <end position="50"/>
    </location>
</feature>
<feature type="transmembrane region" description="Helical" evidence="1">
    <location>
        <begin position="102"/>
        <end position="122"/>
    </location>
</feature>
<evidence type="ECO:0000313" key="4">
    <source>
        <dbReference type="Proteomes" id="UP000024816"/>
    </source>
</evidence>
<organism evidence="3 4">
    <name type="scientific">Hyphomonas jannaschiana VP2</name>
    <dbReference type="NCBI Taxonomy" id="1280952"/>
    <lineage>
        <taxon>Bacteria</taxon>
        <taxon>Pseudomonadati</taxon>
        <taxon>Pseudomonadota</taxon>
        <taxon>Alphaproteobacteria</taxon>
        <taxon>Hyphomonadales</taxon>
        <taxon>Hyphomonadaceae</taxon>
        <taxon>Hyphomonas</taxon>
    </lineage>
</organism>
<accession>A0A059FIC2</accession>
<dbReference type="AlphaFoldDB" id="A0A059FIC2"/>
<keyword evidence="1" id="KW-1133">Transmembrane helix</keyword>
<keyword evidence="1" id="KW-0472">Membrane</keyword>
<dbReference type="InterPro" id="IPR003675">
    <property type="entry name" value="Rce1/LyrA-like_dom"/>
</dbReference>
<feature type="transmembrane region" description="Helical" evidence="1">
    <location>
        <begin position="170"/>
        <end position="187"/>
    </location>
</feature>
<comment type="caution">
    <text evidence="3">The sequence shown here is derived from an EMBL/GenBank/DDBJ whole genome shotgun (WGS) entry which is preliminary data.</text>
</comment>
<dbReference type="EMBL" id="ARYJ01000002">
    <property type="protein sequence ID" value="KCZ90395.1"/>
    <property type="molecule type" value="Genomic_DNA"/>
</dbReference>
<evidence type="ECO:0000259" key="2">
    <source>
        <dbReference type="Pfam" id="PF02517"/>
    </source>
</evidence>
<feature type="transmembrane region" description="Helical" evidence="1">
    <location>
        <begin position="193"/>
        <end position="214"/>
    </location>
</feature>
<dbReference type="RefSeq" id="WP_035578567.1">
    <property type="nucleotide sequence ID" value="NZ_ARYJ01000002.1"/>
</dbReference>
<feature type="domain" description="CAAX prenyl protease 2/Lysostaphin resistance protein A-like" evidence="2">
    <location>
        <begin position="134"/>
        <end position="233"/>
    </location>
</feature>
<evidence type="ECO:0000256" key="1">
    <source>
        <dbReference type="SAM" id="Phobius"/>
    </source>
</evidence>
<name>A0A059FIC2_9PROT</name>
<dbReference type="OrthoDB" id="877230at2"/>
<dbReference type="GO" id="GO:0004175">
    <property type="term" value="F:endopeptidase activity"/>
    <property type="evidence" value="ECO:0007669"/>
    <property type="project" value="UniProtKB-ARBA"/>
</dbReference>
<gene>
    <name evidence="3" type="ORF">HJA_04171</name>
</gene>
<reference evidence="3 4" key="1">
    <citation type="journal article" date="2014" name="Antonie Van Leeuwenhoek">
        <title>Hyphomonas beringensis sp. nov. and Hyphomonas chukchiensis sp. nov., isolated from surface seawater of the Bering Sea and Chukchi Sea.</title>
        <authorList>
            <person name="Li C."/>
            <person name="Lai Q."/>
            <person name="Li G."/>
            <person name="Dong C."/>
            <person name="Wang J."/>
            <person name="Liao Y."/>
            <person name="Shao Z."/>
        </authorList>
    </citation>
    <scope>NUCLEOTIDE SEQUENCE [LARGE SCALE GENOMIC DNA]</scope>
    <source>
        <strain evidence="3 4">VP2</strain>
    </source>
</reference>
<dbReference type="eggNOG" id="COG1266">
    <property type="taxonomic scope" value="Bacteria"/>
</dbReference>
<dbReference type="Pfam" id="PF02517">
    <property type="entry name" value="Rce1-like"/>
    <property type="match status" value="1"/>
</dbReference>
<feature type="transmembrane region" description="Helical" evidence="1">
    <location>
        <begin position="70"/>
        <end position="90"/>
    </location>
</feature>